<name>A0A067NIK0_PLEO1</name>
<dbReference type="VEuPathDB" id="FungiDB:PLEOSDRAFT_1065027"/>
<evidence type="ECO:0000256" key="5">
    <source>
        <dbReference type="SAM" id="MobiDB-lite"/>
    </source>
</evidence>
<gene>
    <name evidence="6" type="ORF">PLEOSDRAFT_1065027</name>
</gene>
<accession>A0A067NIK0</accession>
<dbReference type="PANTHER" id="PTHR21569">
    <property type="entry name" value="RIBOSOMAL PROTEIN S9"/>
    <property type="match status" value="1"/>
</dbReference>
<evidence type="ECO:0000256" key="1">
    <source>
        <dbReference type="ARBA" id="ARBA00005251"/>
    </source>
</evidence>
<dbReference type="InParanoid" id="A0A067NIK0"/>
<keyword evidence="2 4" id="KW-0689">Ribosomal protein</keyword>
<feature type="region of interest" description="Disordered" evidence="5">
    <location>
        <begin position="31"/>
        <end position="69"/>
    </location>
</feature>
<dbReference type="STRING" id="1137138.A0A067NIK0"/>
<evidence type="ECO:0000256" key="4">
    <source>
        <dbReference type="RuleBase" id="RU003815"/>
    </source>
</evidence>
<evidence type="ECO:0000256" key="2">
    <source>
        <dbReference type="ARBA" id="ARBA00022980"/>
    </source>
</evidence>
<dbReference type="Pfam" id="PF00380">
    <property type="entry name" value="Ribosomal_S9"/>
    <property type="match status" value="1"/>
</dbReference>
<dbReference type="InterPro" id="IPR000754">
    <property type="entry name" value="Ribosomal_uS9"/>
</dbReference>
<dbReference type="SUPFAM" id="SSF54211">
    <property type="entry name" value="Ribosomal protein S5 domain 2-like"/>
    <property type="match status" value="1"/>
</dbReference>
<proteinExistence type="inferred from homology"/>
<dbReference type="GO" id="GO:0003735">
    <property type="term" value="F:structural constituent of ribosome"/>
    <property type="evidence" value="ECO:0007669"/>
    <property type="project" value="InterPro"/>
</dbReference>
<keyword evidence="3 4" id="KW-0687">Ribonucleoprotein</keyword>
<dbReference type="PANTHER" id="PTHR21569:SF1">
    <property type="entry name" value="SMALL RIBOSOMAL SUBUNIT PROTEIN US9M"/>
    <property type="match status" value="1"/>
</dbReference>
<dbReference type="GO" id="GO:0006412">
    <property type="term" value="P:translation"/>
    <property type="evidence" value="ECO:0007669"/>
    <property type="project" value="InterPro"/>
</dbReference>
<dbReference type="GO" id="GO:0005763">
    <property type="term" value="C:mitochondrial small ribosomal subunit"/>
    <property type="evidence" value="ECO:0007669"/>
    <property type="project" value="TreeGrafter"/>
</dbReference>
<evidence type="ECO:0000256" key="3">
    <source>
        <dbReference type="ARBA" id="ARBA00023274"/>
    </source>
</evidence>
<comment type="similarity">
    <text evidence="1 4">Belongs to the universal ribosomal protein uS9 family.</text>
</comment>
<evidence type="ECO:0000313" key="7">
    <source>
        <dbReference type="Proteomes" id="UP000027073"/>
    </source>
</evidence>
<dbReference type="GO" id="GO:0003723">
    <property type="term" value="F:RNA binding"/>
    <property type="evidence" value="ECO:0007669"/>
    <property type="project" value="TreeGrafter"/>
</dbReference>
<protein>
    <submittedName>
        <fullName evidence="6">Uncharacterized protein</fullName>
    </submittedName>
</protein>
<dbReference type="InterPro" id="IPR020568">
    <property type="entry name" value="Ribosomal_Su5_D2-typ_SF"/>
</dbReference>
<reference evidence="7" key="1">
    <citation type="journal article" date="2014" name="Proc. Natl. Acad. Sci. U.S.A.">
        <title>Extensive sampling of basidiomycete genomes demonstrates inadequacy of the white-rot/brown-rot paradigm for wood decay fungi.</title>
        <authorList>
            <person name="Riley R."/>
            <person name="Salamov A.A."/>
            <person name="Brown D.W."/>
            <person name="Nagy L.G."/>
            <person name="Floudas D."/>
            <person name="Held B.W."/>
            <person name="Levasseur A."/>
            <person name="Lombard V."/>
            <person name="Morin E."/>
            <person name="Otillar R."/>
            <person name="Lindquist E.A."/>
            <person name="Sun H."/>
            <person name="LaButti K.M."/>
            <person name="Schmutz J."/>
            <person name="Jabbour D."/>
            <person name="Luo H."/>
            <person name="Baker S.E."/>
            <person name="Pisabarro A.G."/>
            <person name="Walton J.D."/>
            <person name="Blanchette R.A."/>
            <person name="Henrissat B."/>
            <person name="Martin F."/>
            <person name="Cullen D."/>
            <person name="Hibbett D.S."/>
            <person name="Grigoriev I.V."/>
        </authorList>
    </citation>
    <scope>NUCLEOTIDE SEQUENCE [LARGE SCALE GENOMIC DNA]</scope>
    <source>
        <strain evidence="7">PC15</strain>
    </source>
</reference>
<dbReference type="Gene3D" id="3.30.230.10">
    <property type="match status" value="1"/>
</dbReference>
<dbReference type="OrthoDB" id="10254627at2759"/>
<dbReference type="HOGENOM" id="CLU_036531_1_0_1"/>
<sequence length="353" mass="39402">MNITRTLRGPVQGALRARFYATTTRQFIPPAQLDDIQPSFKRSAHPSQQLDSAEEEDPRTRSLNAPSSPSFYTARPAYYDQVEQIETAIKHARQALKTLQLLPLPEFARASLPPLQPVWKDKDEMSTVFENKMTTSRYRKVLTLLNQLNDYHRIAKTAGCEQLAEGISHVVEFFERGNKDAVLARGKRKAVSLDQHGRSYTFGKRKTSAARVWMIPVQPGAQGITPAVPKSALEAESSEPPASVDVTPSTILVNNIPLAEYFHLPADRERVVRPFKVAGVLGAYNVFVLARGGGTTGQSGAIAHGIAKGLVVHEPDLDTVLRRSKLLRRDPRMVERKKTGMAKARKRYTWVKR</sequence>
<dbReference type="InterPro" id="IPR014721">
    <property type="entry name" value="Ribsml_uS5_D2-typ_fold_subgr"/>
</dbReference>
<dbReference type="PROSITE" id="PS00360">
    <property type="entry name" value="RIBOSOMAL_S9"/>
    <property type="match status" value="1"/>
</dbReference>
<dbReference type="Proteomes" id="UP000027073">
    <property type="component" value="Unassembled WGS sequence"/>
</dbReference>
<dbReference type="EMBL" id="KL198008">
    <property type="protein sequence ID" value="KDQ27699.1"/>
    <property type="molecule type" value="Genomic_DNA"/>
</dbReference>
<dbReference type="FunCoup" id="A0A067NIK0">
    <property type="interactions" value="173"/>
</dbReference>
<dbReference type="AlphaFoldDB" id="A0A067NIK0"/>
<evidence type="ECO:0000313" key="6">
    <source>
        <dbReference type="EMBL" id="KDQ27699.1"/>
    </source>
</evidence>
<dbReference type="InterPro" id="IPR020574">
    <property type="entry name" value="Ribosomal_uS9_CS"/>
</dbReference>
<organism evidence="6 7">
    <name type="scientific">Pleurotus ostreatus (strain PC15)</name>
    <name type="common">Oyster mushroom</name>
    <dbReference type="NCBI Taxonomy" id="1137138"/>
    <lineage>
        <taxon>Eukaryota</taxon>
        <taxon>Fungi</taxon>
        <taxon>Dikarya</taxon>
        <taxon>Basidiomycota</taxon>
        <taxon>Agaricomycotina</taxon>
        <taxon>Agaricomycetes</taxon>
        <taxon>Agaricomycetidae</taxon>
        <taxon>Agaricales</taxon>
        <taxon>Pleurotineae</taxon>
        <taxon>Pleurotaceae</taxon>
        <taxon>Pleurotus</taxon>
    </lineage>
</organism>